<dbReference type="EMBL" id="CP009043">
    <property type="protein sequence ID" value="AII14382.1"/>
    <property type="molecule type" value="Genomic_DNA"/>
</dbReference>
<sequence>MKKYLLLTAIALLAFGCLQKKVYVHDPLKNELLAYTQKFEDTNDKFLVVGTYLNPIHQDIITQNNEENFILSIYPKDTKIDFTSFKINDDNNGTKISVLSDDDPLLKLTTFKMPWGMYLKISAPQKQSDTLKLSFERLDETSHHLQVSLSFQKIAKSLYWNSKSPNK</sequence>
<keyword evidence="3" id="KW-1185">Reference proteome</keyword>
<feature type="chain" id="PRO_5001711860" evidence="1">
    <location>
        <begin position="21"/>
        <end position="167"/>
    </location>
</feature>
<name>A0A076FA79_9BACT</name>
<dbReference type="HOGENOM" id="CLU_1649007_0_0_7"/>
<evidence type="ECO:0000256" key="1">
    <source>
        <dbReference type="SAM" id="SignalP"/>
    </source>
</evidence>
<feature type="signal peptide" evidence="1">
    <location>
        <begin position="1"/>
        <end position="20"/>
    </location>
</feature>
<evidence type="ECO:0000313" key="3">
    <source>
        <dbReference type="Proteomes" id="UP000028486"/>
    </source>
</evidence>
<dbReference type="KEGG" id="caj:CIG1485E_0517"/>
<reference evidence="3" key="1">
    <citation type="journal article" date="2014" name="Genome Announc.">
        <title>Complete Genome Sequence of Campylobacter iguaniorum Strain 1485ET, Isolated from a Bearded Dragon (Pogona vitticeps).</title>
        <authorList>
            <person name="Gilbert M.J."/>
            <person name="Miller W.G."/>
            <person name="Yee E."/>
            <person name="Kik M."/>
            <person name="Wagenaar J.A."/>
            <person name="Duim B."/>
        </authorList>
    </citation>
    <scope>NUCLEOTIDE SEQUENCE [LARGE SCALE GENOMIC DNA]</scope>
    <source>
        <strain evidence="3">1485E</strain>
    </source>
</reference>
<dbReference type="Proteomes" id="UP000028486">
    <property type="component" value="Chromosome"/>
</dbReference>
<dbReference type="PROSITE" id="PS51257">
    <property type="entry name" value="PROKAR_LIPOPROTEIN"/>
    <property type="match status" value="1"/>
</dbReference>
<protein>
    <submittedName>
        <fullName evidence="2">Hypothetical lipoprotein</fullName>
    </submittedName>
</protein>
<keyword evidence="1" id="KW-0732">Signal</keyword>
<dbReference type="OrthoDB" id="5354711at2"/>
<organism evidence="2 3">
    <name type="scientific">Campylobacter iguaniorum</name>
    <dbReference type="NCBI Taxonomy" id="1244531"/>
    <lineage>
        <taxon>Bacteria</taxon>
        <taxon>Pseudomonadati</taxon>
        <taxon>Campylobacterota</taxon>
        <taxon>Epsilonproteobacteria</taxon>
        <taxon>Campylobacterales</taxon>
        <taxon>Campylobacteraceae</taxon>
        <taxon>Campylobacter</taxon>
    </lineage>
</organism>
<gene>
    <name evidence="2" type="ORF">CIG1485E_0517</name>
</gene>
<keyword evidence="2" id="KW-0449">Lipoprotein</keyword>
<dbReference type="eggNOG" id="ENOG5032HJ0">
    <property type="taxonomic scope" value="Bacteria"/>
</dbReference>
<accession>A0A076FA79</accession>
<proteinExistence type="predicted"/>
<dbReference type="RefSeq" id="WP_081867124.1">
    <property type="nucleotide sequence ID" value="NZ_CP009043.1"/>
</dbReference>
<dbReference type="AlphaFoldDB" id="A0A076FA79"/>
<evidence type="ECO:0000313" key="2">
    <source>
        <dbReference type="EMBL" id="AII14382.1"/>
    </source>
</evidence>